<dbReference type="EMBL" id="JANBUN010000174">
    <property type="protein sequence ID" value="KAJ2806140.1"/>
    <property type="molecule type" value="Genomic_DNA"/>
</dbReference>
<protein>
    <submittedName>
        <fullName evidence="1">Nucleolar protein</fullName>
    </submittedName>
</protein>
<organism evidence="1 2">
    <name type="scientific">Coemansia helicoidea</name>
    <dbReference type="NCBI Taxonomy" id="1286919"/>
    <lineage>
        <taxon>Eukaryota</taxon>
        <taxon>Fungi</taxon>
        <taxon>Fungi incertae sedis</taxon>
        <taxon>Zoopagomycota</taxon>
        <taxon>Kickxellomycotina</taxon>
        <taxon>Kickxellomycetes</taxon>
        <taxon>Kickxellales</taxon>
        <taxon>Kickxellaceae</taxon>
        <taxon>Coemansia</taxon>
    </lineage>
</organism>
<dbReference type="Proteomes" id="UP001140087">
    <property type="component" value="Unassembled WGS sequence"/>
</dbReference>
<reference evidence="1" key="1">
    <citation type="submission" date="2022-07" db="EMBL/GenBank/DDBJ databases">
        <title>Phylogenomic reconstructions and comparative analyses of Kickxellomycotina fungi.</title>
        <authorList>
            <person name="Reynolds N.K."/>
            <person name="Stajich J.E."/>
            <person name="Barry K."/>
            <person name="Grigoriev I.V."/>
            <person name="Crous P."/>
            <person name="Smith M.E."/>
        </authorList>
    </citation>
    <scope>NUCLEOTIDE SEQUENCE</scope>
    <source>
        <strain evidence="1">BCRC 34780</strain>
    </source>
</reference>
<accession>A0ACC1LCV1</accession>
<evidence type="ECO:0000313" key="1">
    <source>
        <dbReference type="EMBL" id="KAJ2806140.1"/>
    </source>
</evidence>
<keyword evidence="2" id="KW-1185">Reference proteome</keyword>
<name>A0ACC1LCV1_9FUNG</name>
<evidence type="ECO:0000313" key="2">
    <source>
        <dbReference type="Proteomes" id="UP001140087"/>
    </source>
</evidence>
<comment type="caution">
    <text evidence="1">The sequence shown here is derived from an EMBL/GenBank/DDBJ whole genome shotgun (WGS) entry which is preliminary data.</text>
</comment>
<gene>
    <name evidence="1" type="primary">NOP15</name>
    <name evidence="1" type="ORF">H4R21_000990</name>
</gene>
<proteinExistence type="predicted"/>
<sequence>MSDSDDSDAGLVEATIYEQSDDSAMEDGSDSDDAEEGEAPAAAATKEDEEEEESDGVDEEALLAGIKGSDSEASESEGEDEDEFSKGGAKINLDDDEASAKILARVRKLSRKKAGPPGVVYLGRVPHGFYEEQMAEYFKQFGVVKRLRLARNPTTGRSRHYAFVEFMHPGVARIVAETMDNYLMFDRLLKCKVVPEDKVHPRLFADRRRKPMGDFALRRHQAAMDAQRTPAAVSKQVDRLVKAEQKKRVRLAAADIDYDFPGYEALRPPRAKHTKFA</sequence>